<proteinExistence type="predicted"/>
<name>A0ABY8JRA7_9BRAD</name>
<reference evidence="1 2" key="1">
    <citation type="submission" date="2023-04" db="EMBL/GenBank/DDBJ databases">
        <title>Australian commercial rhizobial inoculants.</title>
        <authorList>
            <person name="Kohlmeier M.G."/>
            <person name="O'Hara G.W."/>
            <person name="Colombi E."/>
            <person name="Ramsay J.P."/>
            <person name="Terpolilli J."/>
        </authorList>
    </citation>
    <scope>NUCLEOTIDE SEQUENCE [LARGE SCALE GENOMIC DNA]</scope>
    <source>
        <strain evidence="1 2">CB627</strain>
    </source>
</reference>
<accession>A0ABY8JRA7</accession>
<gene>
    <name evidence="1" type="ORF">QA636_14280</name>
</gene>
<sequence>MLNDCSELRRIFPCACAQRQLLPGGRQKHPAKHLKNNKKSSPGLLTLSVQRSEAAWNVCQRRWLESGG</sequence>
<evidence type="ECO:0008006" key="3">
    <source>
        <dbReference type="Google" id="ProtNLM"/>
    </source>
</evidence>
<dbReference type="Proteomes" id="UP001221546">
    <property type="component" value="Chromosome"/>
</dbReference>
<dbReference type="RefSeq" id="WP_310885673.1">
    <property type="nucleotide sequence ID" value="NZ_CP121646.1"/>
</dbReference>
<keyword evidence="2" id="KW-1185">Reference proteome</keyword>
<dbReference type="EMBL" id="CP121646">
    <property type="protein sequence ID" value="WFU66603.1"/>
    <property type="molecule type" value="Genomic_DNA"/>
</dbReference>
<protein>
    <recommendedName>
        <fullName evidence="3">Transposase</fullName>
    </recommendedName>
</protein>
<evidence type="ECO:0000313" key="2">
    <source>
        <dbReference type="Proteomes" id="UP001221546"/>
    </source>
</evidence>
<organism evidence="1 2">
    <name type="scientific">Bradyrhizobium brasilense</name>
    <dbReference type="NCBI Taxonomy" id="1419277"/>
    <lineage>
        <taxon>Bacteria</taxon>
        <taxon>Pseudomonadati</taxon>
        <taxon>Pseudomonadota</taxon>
        <taxon>Alphaproteobacteria</taxon>
        <taxon>Hyphomicrobiales</taxon>
        <taxon>Nitrobacteraceae</taxon>
        <taxon>Bradyrhizobium</taxon>
    </lineage>
</organism>
<evidence type="ECO:0000313" key="1">
    <source>
        <dbReference type="EMBL" id="WFU66603.1"/>
    </source>
</evidence>